<keyword evidence="1" id="KW-0472">Membrane</keyword>
<gene>
    <name evidence="2" type="ORF">QLQ80_00395</name>
</gene>
<keyword evidence="3" id="KW-1185">Reference proteome</keyword>
<sequence length="456" mass="55482">MTSYNYAIIMFVLFFSNILIILIIPLVLYWLKFKYEFEIFQFIYKVDENRIRRIDKGIKAKSVINKFVFKPFLDFEWHSFDSFIQELNVTNRFKIQRIIDDFSIEKNSCLLRQLQGKYELSFYKIQDNIFQINIRYSNNKEQHEIIQISQQQFKNNNYIAIVSLNVNIQKFQNLDNIFHLLSNHLNTCDVYTYTRKRFVNLIIFNKNKHVLKRKMKKFIFNNNSLFTYLCADDKFKYFSIEKIQKDKELDSYFSKDRKISKSTINKKLNTREVKILDDIIYKYKTKKPFARIWRVKLNDDTNDEFKYNMLRKKIYDRAVNHLKIIQNNNKIDNFLLLESIAISKNILNHNKHVFIIIANDSYFEDNYKFLKSKNLPISIYIKDISESILDNISRKNHIKYVFIDHKINIDNSYFKKWFLYNLMIISKIKNFKIVSYVNNTNDPLYYSEYAIKYYIN</sequence>
<feature type="transmembrane region" description="Helical" evidence="1">
    <location>
        <begin position="6"/>
        <end position="31"/>
    </location>
</feature>
<keyword evidence="1" id="KW-0812">Transmembrane</keyword>
<reference evidence="2" key="1">
    <citation type="submission" date="2023-05" db="EMBL/GenBank/DDBJ databases">
        <title>Mycoplasma phocimorsus sp. nov., isolated from Scandinavian patients with seal finger or septic arthritis after contact with seals.</title>
        <authorList>
            <person name="Skafte-Holm A."/>
            <person name="Pedersen T.R."/>
            <person name="Froelund M."/>
            <person name="Stegger M."/>
            <person name="Qvortrup K."/>
            <person name="Michaels D.L."/>
            <person name="Brown D.R."/>
            <person name="Jensen J.S."/>
        </authorList>
    </citation>
    <scope>NUCLEOTIDE SEQUENCE</scope>
    <source>
        <strain evidence="2">M5725</strain>
    </source>
</reference>
<comment type="caution">
    <text evidence="2">The sequence shown here is derived from an EMBL/GenBank/DDBJ whole genome shotgun (WGS) entry which is preliminary data.</text>
</comment>
<organism evidence="2 3">
    <name type="scientific">Mycoplasma phocimorsus</name>
    <dbReference type="NCBI Taxonomy" id="3045839"/>
    <lineage>
        <taxon>Bacteria</taxon>
        <taxon>Bacillati</taxon>
        <taxon>Mycoplasmatota</taxon>
        <taxon>Mollicutes</taxon>
        <taxon>Mycoplasmataceae</taxon>
        <taxon>Mycoplasma</taxon>
    </lineage>
</organism>
<name>A0AAJ1PS54_9MOLU</name>
<keyword evidence="1" id="KW-1133">Transmembrane helix</keyword>
<dbReference type="EMBL" id="JASDDP010000006">
    <property type="protein sequence ID" value="MDJ1645551.1"/>
    <property type="molecule type" value="Genomic_DNA"/>
</dbReference>
<dbReference type="AlphaFoldDB" id="A0AAJ1PS54"/>
<evidence type="ECO:0000256" key="1">
    <source>
        <dbReference type="SAM" id="Phobius"/>
    </source>
</evidence>
<dbReference type="RefSeq" id="WP_283827098.1">
    <property type="nucleotide sequence ID" value="NZ_JASDDP010000006.1"/>
</dbReference>
<dbReference type="Proteomes" id="UP001224428">
    <property type="component" value="Unassembled WGS sequence"/>
</dbReference>
<protein>
    <submittedName>
        <fullName evidence="2">Uncharacterized protein</fullName>
    </submittedName>
</protein>
<accession>A0AAJ1PS54</accession>
<evidence type="ECO:0000313" key="3">
    <source>
        <dbReference type="Proteomes" id="UP001224428"/>
    </source>
</evidence>
<evidence type="ECO:0000313" key="2">
    <source>
        <dbReference type="EMBL" id="MDJ1645551.1"/>
    </source>
</evidence>
<proteinExistence type="predicted"/>